<evidence type="ECO:0000313" key="6">
    <source>
        <dbReference type="Proteomes" id="UP000054260"/>
    </source>
</evidence>
<dbReference type="InterPro" id="IPR050955">
    <property type="entry name" value="Plant_Biomass_Hydrol_Est"/>
</dbReference>
<name>A0A101H049_9BACT</name>
<dbReference type="Gene3D" id="3.40.50.1820">
    <property type="entry name" value="alpha/beta hydrolase"/>
    <property type="match status" value="1"/>
</dbReference>
<evidence type="ECO:0000259" key="2">
    <source>
        <dbReference type="Pfam" id="PF01738"/>
    </source>
</evidence>
<accession>A0A101H049</accession>
<dbReference type="GO" id="GO:0016787">
    <property type="term" value="F:hydrolase activity"/>
    <property type="evidence" value="ECO:0007669"/>
    <property type="project" value="InterPro"/>
</dbReference>
<dbReference type="SUPFAM" id="SSF53474">
    <property type="entry name" value="alpha/beta-Hydrolases"/>
    <property type="match status" value="1"/>
</dbReference>
<sequence>MELHSSRIVYSLNRKLDYFLSLPMQYASEEADWPLILFLHGAGERGDNLQLLRKHGIPRIVSEMADFPFITISPQCPENDWWLNRLQDLKFLLDTVVKQYRVDTSKMYLTGLSMGGFGTWHMAVEYPDLFAAIAPVCGGGLGILGFPERVLEIKDLPIWAFHGGKDNIVSVEESRTLIRTLKDAGGKPMLKIYPEAGHDSWTETYSDPELYEWFMSNRKSG</sequence>
<dbReference type="Proteomes" id="UP000055014">
    <property type="component" value="Unassembled WGS sequence"/>
</dbReference>
<dbReference type="PANTHER" id="PTHR43037">
    <property type="entry name" value="UNNAMED PRODUCT-RELATED"/>
    <property type="match status" value="1"/>
</dbReference>
<keyword evidence="1" id="KW-0732">Signal</keyword>
<dbReference type="EMBL" id="DQBS01000163">
    <property type="protein sequence ID" value="HCO70376.1"/>
    <property type="molecule type" value="Genomic_DNA"/>
</dbReference>
<dbReference type="Pfam" id="PF01738">
    <property type="entry name" value="DLH"/>
    <property type="match status" value="1"/>
</dbReference>
<evidence type="ECO:0000313" key="3">
    <source>
        <dbReference type="EMBL" id="HCO70376.1"/>
    </source>
</evidence>
<feature type="domain" description="Dienelactone hydrolase" evidence="2">
    <location>
        <begin position="87"/>
        <end position="198"/>
    </location>
</feature>
<reference evidence="4" key="1">
    <citation type="journal article" date="2015" name="MBio">
        <title>Genome-resolved metagenomic analysis reveals roles for candidate phyla and other microbial community members in biogeochemical transformations in oil reservoirs.</title>
        <authorList>
            <person name="Hu P."/>
            <person name="Tom L."/>
            <person name="Singh A."/>
            <person name="Thomas B.C."/>
            <person name="Baker B.J."/>
            <person name="Piceno Y.M."/>
            <person name="Andersen G.L."/>
            <person name="Banfield J.F."/>
        </authorList>
    </citation>
    <scope>NUCLEOTIDE SEQUENCE [LARGE SCALE GENOMIC DNA]</scope>
    <source>
        <strain evidence="4">46_47</strain>
        <strain evidence="5">46_70</strain>
    </source>
</reference>
<evidence type="ECO:0000313" key="7">
    <source>
        <dbReference type="Proteomes" id="UP000055014"/>
    </source>
</evidence>
<dbReference type="Proteomes" id="UP000264215">
    <property type="component" value="Unassembled WGS sequence"/>
</dbReference>
<proteinExistence type="predicted"/>
<comment type="caution">
    <text evidence="4">The sequence shown here is derived from an EMBL/GenBank/DDBJ whole genome shotgun (WGS) entry which is preliminary data.</text>
</comment>
<dbReference type="PANTHER" id="PTHR43037:SF1">
    <property type="entry name" value="BLL1128 PROTEIN"/>
    <property type="match status" value="1"/>
</dbReference>
<organism evidence="4 6">
    <name type="scientific">Mesotoga infera</name>
    <dbReference type="NCBI Taxonomy" id="1236046"/>
    <lineage>
        <taxon>Bacteria</taxon>
        <taxon>Thermotogati</taxon>
        <taxon>Thermotogota</taxon>
        <taxon>Thermotogae</taxon>
        <taxon>Kosmotogales</taxon>
        <taxon>Kosmotogaceae</taxon>
        <taxon>Mesotoga</taxon>
    </lineage>
</organism>
<dbReference type="InterPro" id="IPR002925">
    <property type="entry name" value="Dienelactn_hydro"/>
</dbReference>
<evidence type="ECO:0000313" key="5">
    <source>
        <dbReference type="EMBL" id="KUK89529.1"/>
    </source>
</evidence>
<dbReference type="EMBL" id="LGGH01000060">
    <property type="protein sequence ID" value="KUK67876.1"/>
    <property type="molecule type" value="Genomic_DNA"/>
</dbReference>
<evidence type="ECO:0000256" key="1">
    <source>
        <dbReference type="ARBA" id="ARBA00022729"/>
    </source>
</evidence>
<evidence type="ECO:0000313" key="4">
    <source>
        <dbReference type="EMBL" id="KUK67876.1"/>
    </source>
</evidence>
<dbReference type="InterPro" id="IPR029058">
    <property type="entry name" value="AB_hydrolase_fold"/>
</dbReference>
<dbReference type="EMBL" id="LGGW01000084">
    <property type="protein sequence ID" value="KUK89529.1"/>
    <property type="molecule type" value="Genomic_DNA"/>
</dbReference>
<reference evidence="3 8" key="3">
    <citation type="journal article" date="2018" name="Nat. Biotechnol.">
        <title>A standardized bacterial taxonomy based on genome phylogeny substantially revises the tree of life.</title>
        <authorList>
            <person name="Parks D.H."/>
            <person name="Chuvochina M."/>
            <person name="Waite D.W."/>
            <person name="Rinke C."/>
            <person name="Skarshewski A."/>
            <person name="Chaumeil P.A."/>
            <person name="Hugenholtz P."/>
        </authorList>
    </citation>
    <scope>NUCLEOTIDE SEQUENCE [LARGE SCALE GENOMIC DNA]</scope>
    <source>
        <strain evidence="3">UBA9905</strain>
    </source>
</reference>
<dbReference type="Proteomes" id="UP000054260">
    <property type="component" value="Unassembled WGS sequence"/>
</dbReference>
<gene>
    <name evidence="3" type="ORF">DIT26_07370</name>
    <name evidence="4" type="ORF">XD86_0540</name>
    <name evidence="5" type="ORF">XE02_0983</name>
</gene>
<evidence type="ECO:0000313" key="8">
    <source>
        <dbReference type="Proteomes" id="UP000264215"/>
    </source>
</evidence>
<protein>
    <submittedName>
        <fullName evidence="3 4">Phospholipase</fullName>
    </submittedName>
</protein>
<reference evidence="6 7" key="2">
    <citation type="journal article" date="2015" name="MBio">
        <title>Genome-Resolved Metagenomic Analysis Reveals Roles for Candidate Phyla and Other Microbial Community Members in Biogeochemical Transformations in Oil Reservoirs.</title>
        <authorList>
            <person name="Hu P."/>
            <person name="Tom L."/>
            <person name="Singh A."/>
            <person name="Thomas B.C."/>
            <person name="Baker B.J."/>
            <person name="Piceno Y.M."/>
            <person name="Andersen G.L."/>
            <person name="Banfield J.F."/>
        </authorList>
    </citation>
    <scope>NUCLEOTIDE SEQUENCE [LARGE SCALE GENOMIC DNA]</scope>
</reference>
<dbReference type="PATRIC" id="fig|1236046.5.peg.724"/>
<dbReference type="AlphaFoldDB" id="A0A101H049"/>